<evidence type="ECO:0000256" key="2">
    <source>
        <dbReference type="ARBA" id="ARBA00022692"/>
    </source>
</evidence>
<name>A0A5R9J6D9_9PROT</name>
<evidence type="ECO:0000313" key="7">
    <source>
        <dbReference type="EMBL" id="TLU71181.1"/>
    </source>
</evidence>
<dbReference type="InterPro" id="IPR035658">
    <property type="entry name" value="TrbF"/>
</dbReference>
<sequence>MAHGQGHEQRGRKAQGRREIILMNDLSSLPKLPPGNVPAPLVRNGRQEWDDRIGDAASRVRKANAFSFMCLTLLGISLVGNVWQGTQSKIATFVVVKDKVGQIVAVERPDRESAPDDAAIGQDLARWIENVRTVYADTDALKHGILAAYAVVRDDSQATEELNHYYRSNEPFGRASNETVAVANVTALPVDQTVLTSASNHMKTFRVQWQETVTARDGRMLGVSSLWALITVEWRPPQNEAEVRRSGDGVWITSFSVSQQ</sequence>
<feature type="domain" description="Bacterial virulence protein VirB8" evidence="6">
    <location>
        <begin position="45"/>
        <end position="259"/>
    </location>
</feature>
<dbReference type="SUPFAM" id="SSF54427">
    <property type="entry name" value="NTF2-like"/>
    <property type="match status" value="1"/>
</dbReference>
<evidence type="ECO:0000256" key="3">
    <source>
        <dbReference type="ARBA" id="ARBA00022989"/>
    </source>
</evidence>
<comment type="subcellular location">
    <subcellularLocation>
        <location evidence="1">Membrane</location>
        <topology evidence="1">Single-pass membrane protein</topology>
    </subcellularLocation>
</comment>
<keyword evidence="3 5" id="KW-1133">Transmembrane helix</keyword>
<accession>A0A5R9J6D9</accession>
<dbReference type="GO" id="GO:0016020">
    <property type="term" value="C:membrane"/>
    <property type="evidence" value="ECO:0007669"/>
    <property type="project" value="UniProtKB-SubCell"/>
</dbReference>
<comment type="caution">
    <text evidence="7">The sequence shown here is derived from an EMBL/GenBank/DDBJ whole genome shotgun (WGS) entry which is preliminary data.</text>
</comment>
<dbReference type="CDD" id="cd16425">
    <property type="entry name" value="TrbF"/>
    <property type="match status" value="1"/>
</dbReference>
<evidence type="ECO:0000256" key="1">
    <source>
        <dbReference type="ARBA" id="ARBA00004167"/>
    </source>
</evidence>
<proteinExistence type="predicted"/>
<keyword evidence="4 5" id="KW-0472">Membrane</keyword>
<reference evidence="7 8" key="1">
    <citation type="submission" date="2019-05" db="EMBL/GenBank/DDBJ databases">
        <authorList>
            <person name="Pankratov T."/>
            <person name="Grouzdev D."/>
        </authorList>
    </citation>
    <scope>NUCLEOTIDE SEQUENCE [LARGE SCALE GENOMIC DNA]</scope>
    <source>
        <strain evidence="7 8">KEBCLARHB70R</strain>
    </source>
</reference>
<dbReference type="Proteomes" id="UP000305654">
    <property type="component" value="Unassembled WGS sequence"/>
</dbReference>
<evidence type="ECO:0000256" key="4">
    <source>
        <dbReference type="ARBA" id="ARBA00023136"/>
    </source>
</evidence>
<dbReference type="InterPro" id="IPR007430">
    <property type="entry name" value="VirB8"/>
</dbReference>
<dbReference type="EMBL" id="VCDI01000008">
    <property type="protein sequence ID" value="TLU71181.1"/>
    <property type="molecule type" value="Genomic_DNA"/>
</dbReference>
<dbReference type="AlphaFoldDB" id="A0A5R9J6D9"/>
<dbReference type="InterPro" id="IPR032710">
    <property type="entry name" value="NTF2-like_dom_sf"/>
</dbReference>
<gene>
    <name evidence="7" type="ORF">FE263_18600</name>
</gene>
<keyword evidence="8" id="KW-1185">Reference proteome</keyword>
<dbReference type="Pfam" id="PF04335">
    <property type="entry name" value="VirB8"/>
    <property type="match status" value="1"/>
</dbReference>
<evidence type="ECO:0000259" key="6">
    <source>
        <dbReference type="Pfam" id="PF04335"/>
    </source>
</evidence>
<evidence type="ECO:0000256" key="5">
    <source>
        <dbReference type="SAM" id="Phobius"/>
    </source>
</evidence>
<keyword evidence="2 5" id="KW-0812">Transmembrane</keyword>
<feature type="transmembrane region" description="Helical" evidence="5">
    <location>
        <begin position="65"/>
        <end position="83"/>
    </location>
</feature>
<protein>
    <recommendedName>
        <fullName evidence="6">Bacterial virulence protein VirB8 domain-containing protein</fullName>
    </recommendedName>
</protein>
<evidence type="ECO:0000313" key="8">
    <source>
        <dbReference type="Proteomes" id="UP000305654"/>
    </source>
</evidence>
<organism evidence="7 8">
    <name type="scientific">Lichenicoccus roseus</name>
    <dbReference type="NCBI Taxonomy" id="2683649"/>
    <lineage>
        <taxon>Bacteria</taxon>
        <taxon>Pseudomonadati</taxon>
        <taxon>Pseudomonadota</taxon>
        <taxon>Alphaproteobacteria</taxon>
        <taxon>Acetobacterales</taxon>
        <taxon>Acetobacteraceae</taxon>
        <taxon>Lichenicoccus</taxon>
    </lineage>
</organism>
<dbReference type="OrthoDB" id="597581at2"/>